<dbReference type="GeneID" id="118424474"/>
<evidence type="ECO:0000313" key="3">
    <source>
        <dbReference type="RefSeq" id="XP_035688936.1"/>
    </source>
</evidence>
<dbReference type="RefSeq" id="XP_035688936.1">
    <property type="nucleotide sequence ID" value="XM_035833043.1"/>
</dbReference>
<dbReference type="OrthoDB" id="10473504at2759"/>
<reference evidence="3" key="2">
    <citation type="submission" date="2025-08" db="UniProtKB">
        <authorList>
            <consortium name="RefSeq"/>
        </authorList>
    </citation>
    <scope>IDENTIFICATION</scope>
    <source>
        <strain evidence="3">S238N-H82</strain>
        <tissue evidence="3">Testes</tissue>
    </source>
</reference>
<reference evidence="2" key="1">
    <citation type="journal article" date="2020" name="Nat. Ecol. Evol.">
        <title>Deeply conserved synteny resolves early events in vertebrate evolution.</title>
        <authorList>
            <person name="Simakov O."/>
            <person name="Marletaz F."/>
            <person name="Yue J.X."/>
            <person name="O'Connell B."/>
            <person name="Jenkins J."/>
            <person name="Brandt A."/>
            <person name="Calef R."/>
            <person name="Tung C.H."/>
            <person name="Huang T.K."/>
            <person name="Schmutz J."/>
            <person name="Satoh N."/>
            <person name="Yu J.K."/>
            <person name="Putnam N.H."/>
            <person name="Green R.E."/>
            <person name="Rokhsar D.S."/>
        </authorList>
    </citation>
    <scope>NUCLEOTIDE SEQUENCE [LARGE SCALE GENOMIC DNA]</scope>
    <source>
        <strain evidence="2">S238N-H82</strain>
    </source>
</reference>
<dbReference type="PROSITE" id="PS50017">
    <property type="entry name" value="DEATH_DOMAIN"/>
    <property type="match status" value="1"/>
</dbReference>
<dbReference type="GO" id="GO:0007165">
    <property type="term" value="P:signal transduction"/>
    <property type="evidence" value="ECO:0007669"/>
    <property type="project" value="InterPro"/>
</dbReference>
<proteinExistence type="predicted"/>
<dbReference type="KEGG" id="bfo:118424474"/>
<feature type="domain" description="Death" evidence="1">
    <location>
        <begin position="1"/>
        <end position="37"/>
    </location>
</feature>
<dbReference type="CDD" id="cd01670">
    <property type="entry name" value="Death"/>
    <property type="match status" value="1"/>
</dbReference>
<name>A0A9J7N4A9_BRAFL</name>
<sequence length="171" mass="19588">METWRLSSGRSATITELKKALVEAGLKLVADEMDDHIDAVLGNQSPLQIRHHHGQRLTLTVHIQEGSVHMQEQGWNSPSEILQRQTEFPAADDTAVSVRTTPMMFQTMPCQGTFGNRKRDKVCHEMVTQLEKLAWQGHWQKLGRFASRASRRYKDQPDVVIRVIFEVNHSF</sequence>
<keyword evidence="2" id="KW-1185">Reference proteome</keyword>
<dbReference type="AlphaFoldDB" id="A0A9J7N4A9"/>
<evidence type="ECO:0000259" key="1">
    <source>
        <dbReference type="PROSITE" id="PS50017"/>
    </source>
</evidence>
<dbReference type="Proteomes" id="UP000001554">
    <property type="component" value="Chromosome 10"/>
</dbReference>
<gene>
    <name evidence="3" type="primary">LOC118424474</name>
</gene>
<protein>
    <submittedName>
        <fullName evidence="3">Uncharacterized protein LOC118424474</fullName>
    </submittedName>
</protein>
<organism evidence="2 3">
    <name type="scientific">Branchiostoma floridae</name>
    <name type="common">Florida lancelet</name>
    <name type="synonym">Amphioxus</name>
    <dbReference type="NCBI Taxonomy" id="7739"/>
    <lineage>
        <taxon>Eukaryota</taxon>
        <taxon>Metazoa</taxon>
        <taxon>Chordata</taxon>
        <taxon>Cephalochordata</taxon>
        <taxon>Leptocardii</taxon>
        <taxon>Amphioxiformes</taxon>
        <taxon>Branchiostomatidae</taxon>
        <taxon>Branchiostoma</taxon>
    </lineage>
</organism>
<evidence type="ECO:0000313" key="2">
    <source>
        <dbReference type="Proteomes" id="UP000001554"/>
    </source>
</evidence>
<accession>A0A9J7N4A9</accession>
<dbReference type="InterPro" id="IPR000488">
    <property type="entry name" value="Death_dom"/>
</dbReference>